<proteinExistence type="predicted"/>
<sequence length="40" mass="4427">MALISVDAFMLQSSNDQRRSSIDIREHGSGADRSRLVGSY</sequence>
<protein>
    <submittedName>
        <fullName evidence="2">Uncharacterized protein</fullName>
    </submittedName>
</protein>
<dbReference type="EMBL" id="JBDIZK010000007">
    <property type="protein sequence ID" value="MEN3748059.1"/>
    <property type="molecule type" value="Genomic_DNA"/>
</dbReference>
<evidence type="ECO:0000313" key="2">
    <source>
        <dbReference type="EMBL" id="MEN3748059.1"/>
    </source>
</evidence>
<evidence type="ECO:0000256" key="1">
    <source>
        <dbReference type="SAM" id="MobiDB-lite"/>
    </source>
</evidence>
<accession>A0ABV0B912</accession>
<evidence type="ECO:0000313" key="3">
    <source>
        <dbReference type="Proteomes" id="UP001427805"/>
    </source>
</evidence>
<name>A0ABV0B912_9SPHN</name>
<reference evidence="2 3" key="1">
    <citation type="submission" date="2024-05" db="EMBL/GenBank/DDBJ databases">
        <title>Sphingomonas sp. HF-S3 16S ribosomal RNA gene Genome sequencing and assembly.</title>
        <authorList>
            <person name="Lee H."/>
        </authorList>
    </citation>
    <scope>NUCLEOTIDE SEQUENCE [LARGE SCALE GENOMIC DNA]</scope>
    <source>
        <strain evidence="2 3">HF-S3</strain>
    </source>
</reference>
<comment type="caution">
    <text evidence="2">The sequence shown here is derived from an EMBL/GenBank/DDBJ whole genome shotgun (WGS) entry which is preliminary data.</text>
</comment>
<gene>
    <name evidence="2" type="ORF">TPR58_12860</name>
</gene>
<organism evidence="2 3">
    <name type="scientific">Sphingomonas rustica</name>
    <dbReference type="NCBI Taxonomy" id="3103142"/>
    <lineage>
        <taxon>Bacteria</taxon>
        <taxon>Pseudomonadati</taxon>
        <taxon>Pseudomonadota</taxon>
        <taxon>Alphaproteobacteria</taxon>
        <taxon>Sphingomonadales</taxon>
        <taxon>Sphingomonadaceae</taxon>
        <taxon>Sphingomonas</taxon>
    </lineage>
</organism>
<feature type="region of interest" description="Disordered" evidence="1">
    <location>
        <begin position="17"/>
        <end position="40"/>
    </location>
</feature>
<dbReference type="Proteomes" id="UP001427805">
    <property type="component" value="Unassembled WGS sequence"/>
</dbReference>
<keyword evidence="3" id="KW-1185">Reference proteome</keyword>